<feature type="compositionally biased region" description="Pro residues" evidence="1">
    <location>
        <begin position="1884"/>
        <end position="1904"/>
    </location>
</feature>
<feature type="compositionally biased region" description="Pro residues" evidence="1">
    <location>
        <begin position="3362"/>
        <end position="3396"/>
    </location>
</feature>
<feature type="region of interest" description="Disordered" evidence="1">
    <location>
        <begin position="2138"/>
        <end position="2181"/>
    </location>
</feature>
<dbReference type="PANTHER" id="PTHR48148:SF3">
    <property type="entry name" value="KERATINOCYTE PROLINE-RICH PROTEIN"/>
    <property type="match status" value="1"/>
</dbReference>
<feature type="region of interest" description="Disordered" evidence="1">
    <location>
        <begin position="2475"/>
        <end position="2522"/>
    </location>
</feature>
<feature type="compositionally biased region" description="Pro residues" evidence="1">
    <location>
        <begin position="739"/>
        <end position="791"/>
    </location>
</feature>
<feature type="compositionally biased region" description="Pro residues" evidence="1">
    <location>
        <begin position="3472"/>
        <end position="3503"/>
    </location>
</feature>
<proteinExistence type="predicted"/>
<dbReference type="EMBL" id="CP126210">
    <property type="protein sequence ID" value="WIA11284.1"/>
    <property type="molecule type" value="Genomic_DNA"/>
</dbReference>
<feature type="compositionally biased region" description="Pro residues" evidence="1">
    <location>
        <begin position="4151"/>
        <end position="4161"/>
    </location>
</feature>
<feature type="region of interest" description="Disordered" evidence="1">
    <location>
        <begin position="2221"/>
        <end position="2241"/>
    </location>
</feature>
<sequence>MLAHPCVTCAFAQAVEGACCTFGQPTYKGAEFNKSSFGVVFQIATCSDGPCTDNATFNYLVAGSSASESPNPQSCCDVRTNPNNNFWYNPQAGTGRYWWMTDAVMGGPYLGTGKTCNPNLLRWQCSIGGVDVPTCQDTDPKTTGPQPYTCPSGYQLDAESTSSILSTATCCKLLPVPSPSPAPKPAPAPGVPSPAPIPGAGTCGDADPGQAGDQPFDCAKLGNYVRNDNVPGAAPWATLSPATSAVCCRPTFSCVDINPDEHGCQPFYCDTVNGWYPNQDAYFRPNPSNDVCCLRSTCADKDVFKPGKQPQRCPPGTEYDPTKANVSPPSRRRCCRAVPTCGDTQPSTPGADPWYCDPNMGLAQNPNAAGFPNPSNAVCCVPLERPTCGDIDISTATIQQYPCTSVTHFNSDNSSYSPPSATACCKATCADTNVDTAIAEKFACPSGQMLVTDAATVFPPSENSCCTMMPPPPASPSPTPTPPASPSPAPAVPSPSPAVPSPSPAVPSPSPAVPSPSPAVPSPSPAVPSPSPAVPSPSPAPTPAVSPVPTPTSPVPPPPTSEPTCGNIDPTASSPQAFQCPTGTVYNAANVLRTRPSTRRCCLPTCSDMDLNNNLLQPWQCPEGTVSNSANANFSPPSNSRCCLPTCSDRNVVSVGKQPWNCPVGTVVNASAALKTPPSHTDCCLPTCGDTQVNRRGNQPFQCPAGAVFIVANAMVTPPSEGACCITPGTIPTASPSPAAVPSPPPAVPSPPPAVPSPPPAVPSPPPAVPSPPPAVPSPAPAVPSPSPAPQRPTLSLVTQLPPGYTGLLPNATATGPGGETCTKEPAPVLSVNVTIANPGNGQCGTSVSPGGWTLSGSSPPTIKLDRIECTNTKTGTVTNVTAPLQLQNGDAYTCVLIYVLVTPSPSPPAPVPSPRPSPGQTPSVSPEPGVPTCGNISPGASVATPFDCSALGDYVLNSNMSSVSPPNGSICCMPKYSCIDINPDEVGCQPFICDENQGWYVNQNASYRPNPSSEVCCLRATCGDTNVYEPGPQPFICRRAGEVFNPAAVNVSPPLRRRCCMAVPAPSPGAPAPPAVPSPSPAPQRPTLSLVTQLPPGYTGLLPNATATGPGGETCTKNPAPVLSPTVTIANPGNGQCGPVPPGDWSITGSPPPAIKLDRIECTNTKTGTVTTVTQPLQLQNEDAYTCVLIYVVVTPSPSPAPAVPSPSPAPQRPTLSLVTQLPPGYTGLLPNATATGPGGETCTKNPAPVLSPTVTIANPGNGQCGPVPPGDWSITGSPPPAIKLDRIECTNTKTGTVTTVTQPLQLQNEDAYTCVLIYVVVTPSPSPAPAVPSPSPAPQRPTLSLVTQLPPGYTGLLPNATATGPGGETCTKNPAPVLSPTVTIANPGNGQCGTSVSPGQWTLSGSPPPAIKLDRIECTETKTGTVTTVTQPLQLQNGDAYTCVFIYVVVTSSPSPPAPVPSPSPGQTPSVSPEPGVPTCGDISPGASAATPFDCSTVVGDYVFNSNMSSVSPPTPEACCMPKYSCIDINPDQVGCQPFICDEKKGWYVNQNASYLPNPSSEICCLRATCGDTDVYKEGAQPQRCNATQMLDPSKLDASPPTRRRCCMAMPSPPSVPSPPPTASPIPPSSPTPPLPSPSPVPPGQSQVSLISRFPPGYSGPLPDLTGTSTSNPNDKCIRNAAPQDGTGGVTPSTPGASCVVPPGTYSFGQQAPLGTQFEGWVFYNTTTGQQIPGLTANGVPLAPGDGITAVAVYSLLPKLALISQYLFQYSGPNTANLTATGVANSEPVCSKPNSAQLGSGSVTVAQPGLASQCGSTGYVKPGTYNLAESPVAGTQFVRWEVYNTTSGSPVLIPNSATPPPVTLAGGQSATVVAVYNQPGASPAPPPSSPTPPLPSPSPVPPGQSQVSLISRFPPGYSGPLPDLTGTSTSNPNDKCIRNAAPQDGTGGVTPSTPGASCVVPPGTYSFGQQAPLGTQFEGWVFYNTTTGQQIPGLTANGVPLAPGDGITAVAVYSLLPKLALISQYLFQYSGPNTANLTATGVANSEPVCSKPNSAQLGSGSVTVAQPGLASQCGSTGYVKPGTYNLAESPVAGTQFVRWEVWNTTSGSPVLIPNSANPPQVTLAGGQSATVVAVYNQPGASPAPPPSSPTPPVPSPSPGNTPTPPISPEPSPSPAGPTCSSFQCPNATLPNLANQTFSPPDAVACCLPTCDDRNVTRSGLQQHRCPPATLRNTSNALSGPPTDELCCLPTCKDGNVTTNRINETWVCPPGFVYNAANDLATPPSDDVCCLAQGPSPVPTGPSPSPSPGVPPPASPGVPPPASPSPPPQLPSPSPPAQASPSPSPGVPPPASPTPSPSPAPGLAQLALLTKLPAGYPSPGADLNATSPGNDQCLKPSSPVEGRNSTSITSPGAGQCGNGVNPGTYTLGESPMPGLVFKAWQCYNTTTGQSIVTNDNAQQLQAGQAVTCVAEYELAPSPSPSPGTPPASPSPNPQLPSPSPAASPSPTPAASPSPTPSPLPRLALISQFPAGYTGPGANLSAISTNDSCVKLNSPIVNGTTLTPQQPGNGQCNGPNGNVQPGNYSLTQTALAGTVFVRWDVYDLTNNVNASNPNLAAVVLSGTISVTLVAVYDYAPSPSPGVPSPSPTTTEFSSLTLSGNIAMTCVAVYDYATSPSPAPSPLPRLALISEFPAGYSGPGANLTAVSGNASCVKLNSPIVDGTVLTPQQPGEGQCNGLNGNIQPGNYSLTQTAPAGTVFVRVSPEPPTPPTCDTNCSLYDIDGPCASFTCECNANGGYDIKYCATPPTRCDRPIWKNGVGGYVDTSYANKRWSCADGQCEGRCASATNTGGTAGVCPTSSCIANKLGTDNMNCPKSNNCPVRNAPNVTCAPVVAGCNDKKCLGRVFCPNAADCGAWQGVTCFYDGNSDNWKVCSSPECLDNPVNYRVKDKPAKDKECDRPPFKEGVGVGGIGFVDVGFTSNNPSYSCTGSSDCEGSCSKTLGVCPTSSCITNNLGDDNMNCPNSANCPVEADAICQKLVPTCDEFTSKCLGRVRCSPDNPCSEWEGYTCFYDGNSDNWKVCGAKACDGVPSKKANGRCLMPPWKNRTGTDGAGYIDLGYEPQGNKGWSCAGGQCEGRCATEDNPYGTAECPTSSCIANALGSKNLNCPNSANCPVRTKIGVRCEFRSPGCNPNNAHCLGFVTCPNNDCGVWEGYTCFADGSSDNWKICAATRQDGCANQPPLGPDEDDPQCKNQLPWACCTTGKNIPKDDRSQCTLSTCDAGTRSSDGNYCTDTSCLTYMLPASETDFTFYVADDRFVSELPWDPKPCGGEGASGLCRDKSKVCPYQYNLETDLGCPATCSPTPSPSPSPKPPAPAPGVSPEPPATPSPSPEQPSPSPSSTLSPSPSPRPPAPTPGISPEPPASPSPSPEQPSPSPSSTLSPSPSPRPPAPIPGISPEPPASPSPSPEEESPSPSPTVSPSPSPKPPGPAPGVSPEPPASPSPSPEEESPSPSPKPPAPTPGVSPEPPASPSPSPRPPAPTPGISPEPPATCKSDTSCELYGVNGPCATVTCDCNTENGNYLISYCGQNPARPPTTCLQGWKVDGSGLVISQGFQDRSYANKDWSCQAEGSCWGRCHVGQGRCQTSSCIANKLGTDNMNCPKSNNCPVRNIDGVRCKPLNTACTNRCLGTVDCPNGDCGEWQGVACFWDGSSDNFKVCNSPACASAPASGKKKTKSVKDKGCDVPPWINGTGGIVGTGKYKDYDCDKPGECEGECSKTKGCPTSSCIANKLGEENMNCPNSANCPVRGIAGAKCQKLNAGCTNDKKCLGRVTCENGDCPDWEGYTCFYDGSSDNYKVCSSMACKDTPNCVFRPWKNKSGNGGQGYVDHEFDNVQGANGWTCTNTTCEGRCSTEDNPSNDKGVCPTSSCIANGLGSKNLNCPVSANCPVRNVAGVKCEKRVSTCDESKRGKCLGNVRCPGGEAECGVWEGYTCFYDGSGSGENWKICAASAEDNCSGTPDIPPDEDDPQCVEKLPWSCCTTGSGGKCALSTCDSSPVNIADPFTYCPDAKCQEFEVPSSETTFTLHGYQDRFAGNTTWDNANPVCGGLTGSCPNNVCSYTYKIEDICGSCSAGGGGSSPSPAPTSAPGQGIPPESPSPPPPSSPSDDKDKGNPK</sequence>
<feature type="compositionally biased region" description="Pro residues" evidence="1">
    <location>
        <begin position="469"/>
        <end position="561"/>
    </location>
</feature>
<evidence type="ECO:0000313" key="2">
    <source>
        <dbReference type="EMBL" id="WIA11284.1"/>
    </source>
</evidence>
<feature type="compositionally biased region" description="Polar residues" evidence="1">
    <location>
        <begin position="2404"/>
        <end position="2413"/>
    </location>
</feature>
<feature type="region of interest" description="Disordered" evidence="1">
    <location>
        <begin position="2292"/>
        <end position="2419"/>
    </location>
</feature>
<feature type="region of interest" description="Disordered" evidence="1">
    <location>
        <begin position="906"/>
        <end position="933"/>
    </location>
</feature>
<feature type="compositionally biased region" description="Pro residues" evidence="1">
    <location>
        <begin position="906"/>
        <end position="920"/>
    </location>
</feature>
<feature type="compositionally biased region" description="Pro residues" evidence="1">
    <location>
        <begin position="2297"/>
        <end position="2361"/>
    </location>
</feature>
<reference evidence="2 3" key="1">
    <citation type="submission" date="2023-05" db="EMBL/GenBank/DDBJ databases">
        <title>A 100% complete, gapless, phased diploid assembly of the Scenedesmus obliquus UTEX 3031 genome.</title>
        <authorList>
            <person name="Biondi T.C."/>
            <person name="Hanschen E.R."/>
            <person name="Kwon T."/>
            <person name="Eng W."/>
            <person name="Kruse C.P.S."/>
            <person name="Koehler S.I."/>
            <person name="Kunde Y."/>
            <person name="Gleasner C.D."/>
            <person name="You Mak K.T."/>
            <person name="Polle J."/>
            <person name="Hovde B.T."/>
            <person name="Starkenburg S.R."/>
        </authorList>
    </citation>
    <scope>NUCLEOTIDE SEQUENCE [LARGE SCALE GENOMIC DNA]</scope>
    <source>
        <strain evidence="2 3">DOE0152z</strain>
    </source>
</reference>
<feature type="region of interest" description="Disordered" evidence="1">
    <location>
        <begin position="3358"/>
        <end position="3551"/>
    </location>
</feature>
<evidence type="ECO:0000313" key="3">
    <source>
        <dbReference type="Proteomes" id="UP001244341"/>
    </source>
</evidence>
<feature type="region of interest" description="Disordered" evidence="1">
    <location>
        <begin position="4130"/>
        <end position="4172"/>
    </location>
</feature>
<feature type="compositionally biased region" description="Pro residues" evidence="1">
    <location>
        <begin position="2478"/>
        <end position="2520"/>
    </location>
</feature>
<feature type="region of interest" description="Disordered" evidence="1">
    <location>
        <begin position="1879"/>
        <end position="1954"/>
    </location>
</feature>
<evidence type="ECO:0000256" key="1">
    <source>
        <dbReference type="SAM" id="MobiDB-lite"/>
    </source>
</evidence>
<feature type="compositionally biased region" description="Pro residues" evidence="1">
    <location>
        <begin position="1457"/>
        <end position="1468"/>
    </location>
</feature>
<feature type="region of interest" description="Disordered" evidence="1">
    <location>
        <begin position="1457"/>
        <end position="1485"/>
    </location>
</feature>
<feature type="region of interest" description="Disordered" evidence="1">
    <location>
        <begin position="1593"/>
        <end position="1698"/>
    </location>
</feature>
<feature type="compositionally biased region" description="Pro residues" evidence="1">
    <location>
        <begin position="3442"/>
        <end position="3465"/>
    </location>
</feature>
<evidence type="ECO:0008006" key="4">
    <source>
        <dbReference type="Google" id="ProtNLM"/>
    </source>
</evidence>
<dbReference type="Proteomes" id="UP001244341">
    <property type="component" value="Chromosome 3b"/>
</dbReference>
<feature type="compositionally biased region" description="Pro residues" evidence="1">
    <location>
        <begin position="3404"/>
        <end position="3434"/>
    </location>
</feature>
<dbReference type="PANTHER" id="PTHR48148">
    <property type="entry name" value="KERATINOCYTE PROLINE-RICH PROTEIN"/>
    <property type="match status" value="1"/>
</dbReference>
<organism evidence="2 3">
    <name type="scientific">Tetradesmus obliquus</name>
    <name type="common">Green alga</name>
    <name type="synonym">Acutodesmus obliquus</name>
    <dbReference type="NCBI Taxonomy" id="3088"/>
    <lineage>
        <taxon>Eukaryota</taxon>
        <taxon>Viridiplantae</taxon>
        <taxon>Chlorophyta</taxon>
        <taxon>core chlorophytes</taxon>
        <taxon>Chlorophyceae</taxon>
        <taxon>CS clade</taxon>
        <taxon>Sphaeropleales</taxon>
        <taxon>Scenedesmaceae</taxon>
        <taxon>Tetradesmus</taxon>
    </lineage>
</organism>
<feature type="compositionally biased region" description="Basic and acidic residues" evidence="1">
    <location>
        <begin position="4163"/>
        <end position="4172"/>
    </location>
</feature>
<feature type="compositionally biased region" description="Pro residues" evidence="1">
    <location>
        <begin position="1613"/>
        <end position="1645"/>
    </location>
</feature>
<feature type="region of interest" description="Disordered" evidence="1">
    <location>
        <begin position="468"/>
        <end position="572"/>
    </location>
</feature>
<feature type="compositionally biased region" description="Pro residues" evidence="1">
    <location>
        <begin position="3510"/>
        <end position="3548"/>
    </location>
</feature>
<feature type="region of interest" description="Disordered" evidence="1">
    <location>
        <begin position="181"/>
        <end position="206"/>
    </location>
</feature>
<keyword evidence="3" id="KW-1185">Reference proteome</keyword>
<accession>A0ABY8TQW6</accession>
<dbReference type="PRINTS" id="PR01217">
    <property type="entry name" value="PRICHEXTENSN"/>
</dbReference>
<feature type="compositionally biased region" description="Pro residues" evidence="1">
    <location>
        <begin position="181"/>
        <end position="197"/>
    </location>
</feature>
<gene>
    <name evidence="2" type="ORF">OEZ85_011408</name>
</gene>
<protein>
    <recommendedName>
        <fullName evidence="4">Ig-like domain-containing protein</fullName>
    </recommendedName>
</protein>
<feature type="region of interest" description="Disordered" evidence="1">
    <location>
        <begin position="735"/>
        <end position="824"/>
    </location>
</feature>
<name>A0ABY8TQW6_TETOB</name>
<feature type="compositionally biased region" description="Pro residues" evidence="1">
    <location>
        <begin position="2143"/>
        <end position="2177"/>
    </location>
</feature>